<dbReference type="AlphaFoldDB" id="A0A6M2E354"/>
<dbReference type="InterPro" id="IPR045166">
    <property type="entry name" value="Spp2-like"/>
</dbReference>
<dbReference type="EMBL" id="GIDH01000005">
    <property type="protein sequence ID" value="NOV51948.1"/>
    <property type="molecule type" value="Transcribed_RNA"/>
</dbReference>
<dbReference type="InterPro" id="IPR041994">
    <property type="entry name" value="GPKOW_KOW2"/>
</dbReference>
<dbReference type="CDD" id="cd13153">
    <property type="entry name" value="KOW_GPKOW_B"/>
    <property type="match status" value="1"/>
</dbReference>
<dbReference type="PANTHER" id="PTHR15818:SF2">
    <property type="entry name" value="G-PATCH DOMAIN AND KOW MOTIFS-CONTAINING PROTEIN"/>
    <property type="match status" value="1"/>
</dbReference>
<name>A0A6M2E354_9ACAR</name>
<dbReference type="Gene3D" id="2.30.30.30">
    <property type="match status" value="1"/>
</dbReference>
<dbReference type="GO" id="GO:0005681">
    <property type="term" value="C:spliceosomal complex"/>
    <property type="evidence" value="ECO:0007669"/>
    <property type="project" value="TreeGrafter"/>
</dbReference>
<reference evidence="1" key="1">
    <citation type="submission" date="2019-12" db="EMBL/GenBank/DDBJ databases">
        <title>The sialotranscriptome of the gopher-tortoise tick, Amblyomma tuberculatum.</title>
        <authorList>
            <person name="Karim S."/>
            <person name="Andersen J."/>
            <person name="Kumar D."/>
            <person name="Adamson S."/>
            <person name="Ennen J."/>
            <person name="Qualis C.P."/>
            <person name="Ribeiro J.M.C."/>
        </authorList>
    </citation>
    <scope>NUCLEOTIDE SEQUENCE</scope>
    <source>
        <strain evidence="1">Removed</strain>
        <tissue evidence="1">Salivary glands</tissue>
    </source>
</reference>
<sequence length="67" mass="7634">MLETVIPRKPRAHVLVLLGSHCGQVGVLLKRDKELCRATVQMLYDKAVLDFDYDSISEYTGDTSHHY</sequence>
<proteinExistence type="predicted"/>
<dbReference type="PANTHER" id="PTHR15818">
    <property type="entry name" value="G PATCH AND KOW-CONTAINING"/>
    <property type="match status" value="1"/>
</dbReference>
<protein>
    <submittedName>
        <fullName evidence="1">Uncharacterized protein</fullName>
    </submittedName>
</protein>
<dbReference type="InterPro" id="IPR014722">
    <property type="entry name" value="Rib_uL2_dom2"/>
</dbReference>
<accession>A0A6M2E354</accession>
<dbReference type="GO" id="GO:0000398">
    <property type="term" value="P:mRNA splicing, via spliceosome"/>
    <property type="evidence" value="ECO:0007669"/>
    <property type="project" value="InterPro"/>
</dbReference>
<evidence type="ECO:0000313" key="1">
    <source>
        <dbReference type="EMBL" id="NOV51948.1"/>
    </source>
</evidence>
<organism evidence="1">
    <name type="scientific">Amblyomma tuberculatum</name>
    <dbReference type="NCBI Taxonomy" id="48802"/>
    <lineage>
        <taxon>Eukaryota</taxon>
        <taxon>Metazoa</taxon>
        <taxon>Ecdysozoa</taxon>
        <taxon>Arthropoda</taxon>
        <taxon>Chelicerata</taxon>
        <taxon>Arachnida</taxon>
        <taxon>Acari</taxon>
        <taxon>Parasitiformes</taxon>
        <taxon>Ixodida</taxon>
        <taxon>Ixodoidea</taxon>
        <taxon>Ixodidae</taxon>
        <taxon>Amblyomminae</taxon>
        <taxon>Amblyomma</taxon>
    </lineage>
</organism>